<feature type="compositionally biased region" description="Polar residues" evidence="1">
    <location>
        <begin position="7"/>
        <end position="19"/>
    </location>
</feature>
<keyword evidence="2" id="KW-1185">Reference proteome</keyword>
<protein>
    <submittedName>
        <fullName evidence="3">Uncharacterized protein</fullName>
    </submittedName>
</protein>
<feature type="region of interest" description="Disordered" evidence="1">
    <location>
        <begin position="1"/>
        <end position="72"/>
    </location>
</feature>
<name>A0A914X010_9BILA</name>
<sequence length="72" mass="7900">MVGGPNNGTINQGDTNDNSQHIRNEKGNVNIVGRDMNIGRDLIQTVHHHPPAPPLPPPPPPTPEELKKMLER</sequence>
<evidence type="ECO:0000256" key="1">
    <source>
        <dbReference type="SAM" id="MobiDB-lite"/>
    </source>
</evidence>
<dbReference type="Proteomes" id="UP000887566">
    <property type="component" value="Unplaced"/>
</dbReference>
<proteinExistence type="predicted"/>
<accession>A0A914X010</accession>
<feature type="compositionally biased region" description="Pro residues" evidence="1">
    <location>
        <begin position="51"/>
        <end position="63"/>
    </location>
</feature>
<dbReference type="WBParaSite" id="PSAMB.scaffold591size46431.g7594.t1">
    <property type="protein sequence ID" value="PSAMB.scaffold591size46431.g7594.t1"/>
    <property type="gene ID" value="PSAMB.scaffold591size46431.g7594"/>
</dbReference>
<evidence type="ECO:0000313" key="3">
    <source>
        <dbReference type="WBParaSite" id="PSAMB.scaffold591size46431.g7594.t1"/>
    </source>
</evidence>
<reference evidence="3" key="1">
    <citation type="submission" date="2022-11" db="UniProtKB">
        <authorList>
            <consortium name="WormBaseParasite"/>
        </authorList>
    </citation>
    <scope>IDENTIFICATION</scope>
</reference>
<evidence type="ECO:0000313" key="2">
    <source>
        <dbReference type="Proteomes" id="UP000887566"/>
    </source>
</evidence>
<organism evidence="2 3">
    <name type="scientific">Plectus sambesii</name>
    <dbReference type="NCBI Taxonomy" id="2011161"/>
    <lineage>
        <taxon>Eukaryota</taxon>
        <taxon>Metazoa</taxon>
        <taxon>Ecdysozoa</taxon>
        <taxon>Nematoda</taxon>
        <taxon>Chromadorea</taxon>
        <taxon>Plectida</taxon>
        <taxon>Plectina</taxon>
        <taxon>Plectoidea</taxon>
        <taxon>Plectidae</taxon>
        <taxon>Plectus</taxon>
    </lineage>
</organism>
<dbReference type="AlphaFoldDB" id="A0A914X010"/>